<sequence length="533" mass="60057">MKSRYLVLTAATALTICGAPTVNAKTKTVNLKVTTLKFGAKTISGKATPGAKIRVTRYAKTYATGKATKQGTFKFKAKVKLKGGWHYKVVATKKGYQSKVLKRYVVKPKTTAKTNQQITALQSQINALQQQLAQLGNTNNTDVSVQSSDLKNQIASLKNELAAVQAKVAQSKAGNKSNNFSKDTTELDNERPTVPFDEKTTEYYIYPYGKIYMYPDMERKGQAEILTQGTDSESKMITVQIYGHLPKPENNKELPSWYNTNYPSSKFGTMLIEVNGKKRYVQMDSLKGLAVGDSYYRLTNLPDDLGTGTMKPDEVKFTHSPMDGARWTQITMNGTNGNEKYWYYHADTKSWDNEWHSTSSNIDKDNETDTTDPFSGTPTEYYIEGYGDFYLFPDRQAQGYATKIMNSPRNDADRIKSIKVFGQLPPVKNNETLPYWNADNHVHTLPVEINGQQGYVPDYVVSQIAVNTSYYCLSNLPDDVGWGTIEPKDVSFKFPLANDAHYKQYSLNAKYGVTIQWRYNATTKTWQNMDLSK</sequence>
<keyword evidence="1" id="KW-0175">Coiled coil</keyword>
<protein>
    <recommendedName>
        <fullName evidence="6">Bacterial Ig domain-containing protein</fullName>
    </recommendedName>
</protein>
<dbReference type="Gene3D" id="2.60.40.10">
    <property type="entry name" value="Immunoglobulins"/>
    <property type="match status" value="1"/>
</dbReference>
<dbReference type="InterPro" id="IPR025577">
    <property type="entry name" value="FlxA"/>
</dbReference>
<dbReference type="AlphaFoldDB" id="A0A0R2EZI8"/>
<feature type="compositionally biased region" description="Basic and acidic residues" evidence="2">
    <location>
        <begin position="183"/>
        <end position="193"/>
    </location>
</feature>
<organism evidence="4 5">
    <name type="scientific">Secundilactobacillus similis DSM 23365 = JCM 2765</name>
    <dbReference type="NCBI Taxonomy" id="1423804"/>
    <lineage>
        <taxon>Bacteria</taxon>
        <taxon>Bacillati</taxon>
        <taxon>Bacillota</taxon>
        <taxon>Bacilli</taxon>
        <taxon>Lactobacillales</taxon>
        <taxon>Lactobacillaceae</taxon>
        <taxon>Secundilactobacillus</taxon>
    </lineage>
</organism>
<dbReference type="PATRIC" id="fig|1423804.4.peg.2297"/>
<evidence type="ECO:0000256" key="2">
    <source>
        <dbReference type="SAM" id="MobiDB-lite"/>
    </source>
</evidence>
<proteinExistence type="predicted"/>
<gene>
    <name evidence="4" type="ORF">FD14_GL002115</name>
</gene>
<dbReference type="EMBL" id="AYZM01000158">
    <property type="protein sequence ID" value="KRN18250.1"/>
    <property type="molecule type" value="Genomic_DNA"/>
</dbReference>
<comment type="caution">
    <text evidence="4">The sequence shown here is derived from an EMBL/GenBank/DDBJ whole genome shotgun (WGS) entry which is preliminary data.</text>
</comment>
<evidence type="ECO:0000313" key="5">
    <source>
        <dbReference type="Proteomes" id="UP000051442"/>
    </source>
</evidence>
<evidence type="ECO:0000256" key="1">
    <source>
        <dbReference type="SAM" id="Coils"/>
    </source>
</evidence>
<dbReference type="Gene3D" id="1.20.5.1700">
    <property type="match status" value="1"/>
</dbReference>
<keyword evidence="5" id="KW-1185">Reference proteome</keyword>
<dbReference type="Pfam" id="PF14282">
    <property type="entry name" value="FlxA"/>
    <property type="match status" value="1"/>
</dbReference>
<feature type="coiled-coil region" evidence="1">
    <location>
        <begin position="111"/>
        <end position="174"/>
    </location>
</feature>
<evidence type="ECO:0000256" key="3">
    <source>
        <dbReference type="SAM" id="SignalP"/>
    </source>
</evidence>
<evidence type="ECO:0000313" key="4">
    <source>
        <dbReference type="EMBL" id="KRN18250.1"/>
    </source>
</evidence>
<accession>A0A0R2EZI8</accession>
<name>A0A0R2EZI8_9LACO</name>
<feature type="chain" id="PRO_5006416679" description="Bacterial Ig domain-containing protein" evidence="3">
    <location>
        <begin position="25"/>
        <end position="533"/>
    </location>
</feature>
<dbReference type="RefSeq" id="WP_054732883.1">
    <property type="nucleotide sequence ID" value="NZ_AYZM01000158.1"/>
</dbReference>
<dbReference type="OrthoDB" id="2334794at2"/>
<dbReference type="Proteomes" id="UP000051442">
    <property type="component" value="Unassembled WGS sequence"/>
</dbReference>
<feature type="signal peptide" evidence="3">
    <location>
        <begin position="1"/>
        <end position="24"/>
    </location>
</feature>
<feature type="region of interest" description="Disordered" evidence="2">
    <location>
        <begin position="174"/>
        <end position="193"/>
    </location>
</feature>
<dbReference type="InterPro" id="IPR013783">
    <property type="entry name" value="Ig-like_fold"/>
</dbReference>
<reference evidence="4 5" key="1">
    <citation type="journal article" date="2015" name="Genome Announc.">
        <title>Expanding the biotechnology potential of lactobacilli through comparative genomics of 213 strains and associated genera.</title>
        <authorList>
            <person name="Sun Z."/>
            <person name="Harris H.M."/>
            <person name="McCann A."/>
            <person name="Guo C."/>
            <person name="Argimon S."/>
            <person name="Zhang W."/>
            <person name="Yang X."/>
            <person name="Jeffery I.B."/>
            <person name="Cooney J.C."/>
            <person name="Kagawa T.F."/>
            <person name="Liu W."/>
            <person name="Song Y."/>
            <person name="Salvetti E."/>
            <person name="Wrobel A."/>
            <person name="Rasinkangas P."/>
            <person name="Parkhill J."/>
            <person name="Rea M.C."/>
            <person name="O'Sullivan O."/>
            <person name="Ritari J."/>
            <person name="Douillard F.P."/>
            <person name="Paul Ross R."/>
            <person name="Yang R."/>
            <person name="Briner A.E."/>
            <person name="Felis G.E."/>
            <person name="de Vos W.M."/>
            <person name="Barrangou R."/>
            <person name="Klaenhammer T.R."/>
            <person name="Caufield P.W."/>
            <person name="Cui Y."/>
            <person name="Zhang H."/>
            <person name="O'Toole P.W."/>
        </authorList>
    </citation>
    <scope>NUCLEOTIDE SEQUENCE [LARGE SCALE GENOMIC DNA]</scope>
    <source>
        <strain evidence="4 5">DSM 23365</strain>
    </source>
</reference>
<keyword evidence="3" id="KW-0732">Signal</keyword>
<evidence type="ECO:0008006" key="6">
    <source>
        <dbReference type="Google" id="ProtNLM"/>
    </source>
</evidence>